<dbReference type="AlphaFoldDB" id="A0A930VYT7"/>
<reference evidence="1" key="1">
    <citation type="submission" date="2020-04" db="EMBL/GenBank/DDBJ databases">
        <title>Deep metagenomics examines the oral microbiome during advanced dental caries in children, revealing novel taxa and co-occurrences with host molecules.</title>
        <authorList>
            <person name="Baker J.L."/>
            <person name="Morton J.T."/>
            <person name="Dinis M."/>
            <person name="Alvarez R."/>
            <person name="Tran N.C."/>
            <person name="Knight R."/>
            <person name="Edlund A."/>
        </authorList>
    </citation>
    <scope>NUCLEOTIDE SEQUENCE</scope>
    <source>
        <strain evidence="1">JCVI_38_bin.5</strain>
    </source>
</reference>
<gene>
    <name evidence="1" type="ORF">HXK26_06665</name>
</gene>
<dbReference type="GO" id="GO:1901605">
    <property type="term" value="P:alpha-amino acid metabolic process"/>
    <property type="evidence" value="ECO:0007669"/>
    <property type="project" value="UniProtKB-ARBA"/>
</dbReference>
<dbReference type="PANTHER" id="PTHR42937">
    <property type="match status" value="1"/>
</dbReference>
<dbReference type="EMBL" id="JABZGW010000329">
    <property type="protein sequence ID" value="MBF4808359.1"/>
    <property type="molecule type" value="Genomic_DNA"/>
</dbReference>
<accession>A0A930VYT7</accession>
<comment type="caution">
    <text evidence="1">The sequence shown here is derived from an EMBL/GenBank/DDBJ whole genome shotgun (WGS) entry which is preliminary data.</text>
</comment>
<evidence type="ECO:0000313" key="1">
    <source>
        <dbReference type="EMBL" id="MBF4808359.1"/>
    </source>
</evidence>
<proteinExistence type="predicted"/>
<evidence type="ECO:0000313" key="2">
    <source>
        <dbReference type="Proteomes" id="UP000698335"/>
    </source>
</evidence>
<sequence>GLACGEPNTIGWDILRNHATAFISCPDWVSAKGMRMLAAPVAGDPAVVSGESGAVGMGVIATLMGDPAYEELRSALELGKDSKVLLFSTEGDTDPLRYREIVWDGAWQSTDEVR</sequence>
<organism evidence="1 2">
    <name type="scientific">Lancefieldella rimae</name>
    <dbReference type="NCBI Taxonomy" id="1383"/>
    <lineage>
        <taxon>Bacteria</taxon>
        <taxon>Bacillati</taxon>
        <taxon>Actinomycetota</taxon>
        <taxon>Coriobacteriia</taxon>
        <taxon>Coriobacteriales</taxon>
        <taxon>Atopobiaceae</taxon>
        <taxon>Lancefieldella</taxon>
    </lineage>
</organism>
<dbReference type="InterPro" id="IPR036052">
    <property type="entry name" value="TrpB-like_PALP_sf"/>
</dbReference>
<dbReference type="Proteomes" id="UP000698335">
    <property type="component" value="Unassembled WGS sequence"/>
</dbReference>
<dbReference type="SUPFAM" id="SSF53686">
    <property type="entry name" value="Tryptophan synthase beta subunit-like PLP-dependent enzymes"/>
    <property type="match status" value="1"/>
</dbReference>
<dbReference type="PANTHER" id="PTHR42937:SF1">
    <property type="entry name" value="DIAMINOPROPIONATE AMMONIA-LYASE"/>
    <property type="match status" value="1"/>
</dbReference>
<name>A0A930VYT7_9ACTN</name>
<protein>
    <submittedName>
        <fullName evidence="1">Diaminopropionate ammonia-lyase</fullName>
    </submittedName>
</protein>
<feature type="non-terminal residue" evidence="1">
    <location>
        <position position="1"/>
    </location>
</feature>
<dbReference type="Gene3D" id="3.40.50.1100">
    <property type="match status" value="1"/>
</dbReference>